<keyword evidence="2" id="KW-1185">Reference proteome</keyword>
<proteinExistence type="predicted"/>
<dbReference type="Proteomes" id="UP000305921">
    <property type="component" value="Unassembled WGS sequence"/>
</dbReference>
<dbReference type="OrthoDB" id="4322866at2"/>
<gene>
    <name evidence="1" type="ORF">FEF34_02090</name>
</gene>
<accession>A0A5R9DZJ1</accession>
<sequence length="59" mass="6913">MGDTVSHFTEAGRVGVVVRVRRPWWTFFGRVYWVDWSRGACPEPYAYGLWHAPRRDNSA</sequence>
<dbReference type="EMBL" id="VAWE01000001">
    <property type="protein sequence ID" value="TLQ42185.1"/>
    <property type="molecule type" value="Genomic_DNA"/>
</dbReference>
<organism evidence="1 2">
    <name type="scientific">Streptomyces marianii</name>
    <dbReference type="NCBI Taxonomy" id="1817406"/>
    <lineage>
        <taxon>Bacteria</taxon>
        <taxon>Bacillati</taxon>
        <taxon>Actinomycetota</taxon>
        <taxon>Actinomycetes</taxon>
        <taxon>Kitasatosporales</taxon>
        <taxon>Streptomycetaceae</taxon>
        <taxon>Streptomyces</taxon>
    </lineage>
</organism>
<dbReference type="RefSeq" id="WP_138051593.1">
    <property type="nucleotide sequence ID" value="NZ_VAWE01000001.1"/>
</dbReference>
<protein>
    <submittedName>
        <fullName evidence="1">Uncharacterized protein</fullName>
    </submittedName>
</protein>
<reference evidence="1 2" key="1">
    <citation type="submission" date="2019-05" db="EMBL/GenBank/DDBJ databases">
        <title>Streptomyces marianii sp. nov., a novel marine actinomycete from southern coast of India.</title>
        <authorList>
            <person name="Iniyan A.M."/>
            <person name="Wink J."/>
            <person name="Ramprasad E."/>
            <person name="Ramana C.V."/>
            <person name="Bunk B."/>
            <person name="Sproer C."/>
            <person name="Joseph F.-J.R.S."/>
            <person name="Vincent S.G.P."/>
        </authorList>
    </citation>
    <scope>NUCLEOTIDE SEQUENCE [LARGE SCALE GENOMIC DNA]</scope>
    <source>
        <strain evidence="1 2">ICN19</strain>
    </source>
</reference>
<name>A0A5R9DZJ1_9ACTN</name>
<comment type="caution">
    <text evidence="1">The sequence shown here is derived from an EMBL/GenBank/DDBJ whole genome shotgun (WGS) entry which is preliminary data.</text>
</comment>
<evidence type="ECO:0000313" key="1">
    <source>
        <dbReference type="EMBL" id="TLQ42185.1"/>
    </source>
</evidence>
<dbReference type="AlphaFoldDB" id="A0A5R9DZJ1"/>
<evidence type="ECO:0000313" key="2">
    <source>
        <dbReference type="Proteomes" id="UP000305921"/>
    </source>
</evidence>